<evidence type="ECO:0000313" key="1">
    <source>
        <dbReference type="EMBL" id="TFK64773.1"/>
    </source>
</evidence>
<proteinExistence type="predicted"/>
<keyword evidence="2" id="KW-1185">Reference proteome</keyword>
<protein>
    <submittedName>
        <fullName evidence="1">Uncharacterized protein</fullName>
    </submittedName>
</protein>
<gene>
    <name evidence="1" type="ORF">BDN72DRAFT_924155</name>
</gene>
<accession>A0ACD3AFV6</accession>
<name>A0ACD3AFV6_9AGAR</name>
<dbReference type="EMBL" id="ML208462">
    <property type="protein sequence ID" value="TFK64773.1"/>
    <property type="molecule type" value="Genomic_DNA"/>
</dbReference>
<organism evidence="1 2">
    <name type="scientific">Pluteus cervinus</name>
    <dbReference type="NCBI Taxonomy" id="181527"/>
    <lineage>
        <taxon>Eukaryota</taxon>
        <taxon>Fungi</taxon>
        <taxon>Dikarya</taxon>
        <taxon>Basidiomycota</taxon>
        <taxon>Agaricomycotina</taxon>
        <taxon>Agaricomycetes</taxon>
        <taxon>Agaricomycetidae</taxon>
        <taxon>Agaricales</taxon>
        <taxon>Pluteineae</taxon>
        <taxon>Pluteaceae</taxon>
        <taxon>Pluteus</taxon>
    </lineage>
</organism>
<evidence type="ECO:0000313" key="2">
    <source>
        <dbReference type="Proteomes" id="UP000308600"/>
    </source>
</evidence>
<reference evidence="1 2" key="1">
    <citation type="journal article" date="2019" name="Nat. Ecol. Evol.">
        <title>Megaphylogeny resolves global patterns of mushroom evolution.</title>
        <authorList>
            <person name="Varga T."/>
            <person name="Krizsan K."/>
            <person name="Foldi C."/>
            <person name="Dima B."/>
            <person name="Sanchez-Garcia M."/>
            <person name="Sanchez-Ramirez S."/>
            <person name="Szollosi G.J."/>
            <person name="Szarkandi J.G."/>
            <person name="Papp V."/>
            <person name="Albert L."/>
            <person name="Andreopoulos W."/>
            <person name="Angelini C."/>
            <person name="Antonin V."/>
            <person name="Barry K.W."/>
            <person name="Bougher N.L."/>
            <person name="Buchanan P."/>
            <person name="Buyck B."/>
            <person name="Bense V."/>
            <person name="Catcheside P."/>
            <person name="Chovatia M."/>
            <person name="Cooper J."/>
            <person name="Damon W."/>
            <person name="Desjardin D."/>
            <person name="Finy P."/>
            <person name="Geml J."/>
            <person name="Haridas S."/>
            <person name="Hughes K."/>
            <person name="Justo A."/>
            <person name="Karasinski D."/>
            <person name="Kautmanova I."/>
            <person name="Kiss B."/>
            <person name="Kocsube S."/>
            <person name="Kotiranta H."/>
            <person name="LaButti K.M."/>
            <person name="Lechner B.E."/>
            <person name="Liimatainen K."/>
            <person name="Lipzen A."/>
            <person name="Lukacs Z."/>
            <person name="Mihaltcheva S."/>
            <person name="Morgado L.N."/>
            <person name="Niskanen T."/>
            <person name="Noordeloos M.E."/>
            <person name="Ohm R.A."/>
            <person name="Ortiz-Santana B."/>
            <person name="Ovrebo C."/>
            <person name="Racz N."/>
            <person name="Riley R."/>
            <person name="Savchenko A."/>
            <person name="Shiryaev A."/>
            <person name="Soop K."/>
            <person name="Spirin V."/>
            <person name="Szebenyi C."/>
            <person name="Tomsovsky M."/>
            <person name="Tulloss R.E."/>
            <person name="Uehling J."/>
            <person name="Grigoriev I.V."/>
            <person name="Vagvolgyi C."/>
            <person name="Papp T."/>
            <person name="Martin F.M."/>
            <person name="Miettinen O."/>
            <person name="Hibbett D.S."/>
            <person name="Nagy L.G."/>
        </authorList>
    </citation>
    <scope>NUCLEOTIDE SEQUENCE [LARGE SCALE GENOMIC DNA]</scope>
    <source>
        <strain evidence="1 2">NL-1719</strain>
    </source>
</reference>
<sequence length="542" mass="60979">MSYSSVSSTATVTFAEALAKIDAEIDALQTRVYELRTTRNAMLPISCLPFEILSRIFSFVGVEGGGSFEVPIIVPVAQVSRHWRQVALEDPMLWTCIDKSNLRRANLFIERSKKLGLSICLDTSDIYDYDLEAEHISEAFDRVKDLTLACESRRFRNTDSDIDIYRAPFLDTPRHAPLLERLSLYDLQLPSAISSTTAPKLQILELVRSNFSWITLRTHCPKLTTLRLERPVQGIVLHDLRDLLEATPLLQHLVLVDIQLSHTEVNLDPVHLHSLTTLKIEFRGLGPALPLYECLILPQTTDRALRIPVHQSEIEGLSAVFSSITKHFDSANPIQFFDVADNIRGSLHLELRTAGTAGRAILKIASTSAYTSTTLKRDALDKALKELPLKSVKGFSFETGHPFDTWVRDLGHMTSLELLRVSDFAAVSFFRFLVSKPRVEENLLELFPELKVLKWMYAEHDVELHEGDVSAFCRAAHVLYPRGCPPIPDLSCRLYQSSATIDSGRLGQLLKNWRVLSGQEDSHPQPKLEAPTDDDFIGSRAI</sequence>
<dbReference type="Proteomes" id="UP000308600">
    <property type="component" value="Unassembled WGS sequence"/>
</dbReference>